<feature type="transmembrane region" description="Helical" evidence="1">
    <location>
        <begin position="292"/>
        <end position="315"/>
    </location>
</feature>
<keyword evidence="1" id="KW-1133">Transmembrane helix</keyword>
<evidence type="ECO:0000256" key="1">
    <source>
        <dbReference type="SAM" id="Phobius"/>
    </source>
</evidence>
<feature type="transmembrane region" description="Helical" evidence="1">
    <location>
        <begin position="98"/>
        <end position="116"/>
    </location>
</feature>
<keyword evidence="1" id="KW-0812">Transmembrane</keyword>
<gene>
    <name evidence="2" type="ORF">ACFSKW_23530</name>
</gene>
<organism evidence="2 3">
    <name type="scientific">Nonomuraea mangrovi</name>
    <dbReference type="NCBI Taxonomy" id="2316207"/>
    <lineage>
        <taxon>Bacteria</taxon>
        <taxon>Bacillati</taxon>
        <taxon>Actinomycetota</taxon>
        <taxon>Actinomycetes</taxon>
        <taxon>Streptosporangiales</taxon>
        <taxon>Streptosporangiaceae</taxon>
        <taxon>Nonomuraea</taxon>
    </lineage>
</organism>
<name>A0ABW4SXU1_9ACTN</name>
<feature type="transmembrane region" description="Helical" evidence="1">
    <location>
        <begin position="246"/>
        <end position="272"/>
    </location>
</feature>
<sequence>MNALMIWACVYAAAQVGWAVTGTPVEWAMRHGYTPAVHLLMAALAVLAALTGRTRRGGVVVTATLWAALAVFAAGTAGAPMHFVTLMSMTAVDSLADLAQVVLNAVGAVLLLRVAVPYGRRLRGRCPRCGGRHEGEGEPTHRVPTRASGRTRVAVYALMCGLLPWAAVKTIWLLGGDALGVTGKEWQEVMAAGDRGVSAALASVGVDVTVLAALVGVFLLAGLIYPWGQVFPRWTLFLAGRRVPRLLPLIPAWLTAATLAVYGVLLVFYAALIAAGILPEMAASPPFTAEGITWMTLFGGLAFAGLGIGLVVAAVSYARRSLPVCVPARV</sequence>
<comment type="caution">
    <text evidence="2">The sequence shown here is derived from an EMBL/GenBank/DDBJ whole genome shotgun (WGS) entry which is preliminary data.</text>
</comment>
<feature type="transmembrane region" description="Helical" evidence="1">
    <location>
        <begin position="153"/>
        <end position="174"/>
    </location>
</feature>
<dbReference type="Proteomes" id="UP001597368">
    <property type="component" value="Unassembled WGS sequence"/>
</dbReference>
<feature type="transmembrane region" description="Helical" evidence="1">
    <location>
        <begin position="199"/>
        <end position="225"/>
    </location>
</feature>
<proteinExistence type="predicted"/>
<evidence type="ECO:0000313" key="2">
    <source>
        <dbReference type="EMBL" id="MFD1934443.1"/>
    </source>
</evidence>
<dbReference type="RefSeq" id="WP_379574494.1">
    <property type="nucleotide sequence ID" value="NZ_JBHUFV010000033.1"/>
</dbReference>
<accession>A0ABW4SXU1</accession>
<feature type="transmembrane region" description="Helical" evidence="1">
    <location>
        <begin position="59"/>
        <end position="78"/>
    </location>
</feature>
<evidence type="ECO:0000313" key="3">
    <source>
        <dbReference type="Proteomes" id="UP001597368"/>
    </source>
</evidence>
<keyword evidence="1" id="KW-0472">Membrane</keyword>
<keyword evidence="3" id="KW-1185">Reference proteome</keyword>
<dbReference type="EMBL" id="JBHUFV010000033">
    <property type="protein sequence ID" value="MFD1934443.1"/>
    <property type="molecule type" value="Genomic_DNA"/>
</dbReference>
<reference evidence="3" key="1">
    <citation type="journal article" date="2019" name="Int. J. Syst. Evol. Microbiol.">
        <title>The Global Catalogue of Microorganisms (GCM) 10K type strain sequencing project: providing services to taxonomists for standard genome sequencing and annotation.</title>
        <authorList>
            <consortium name="The Broad Institute Genomics Platform"/>
            <consortium name="The Broad Institute Genome Sequencing Center for Infectious Disease"/>
            <person name="Wu L."/>
            <person name="Ma J."/>
        </authorList>
    </citation>
    <scope>NUCLEOTIDE SEQUENCE [LARGE SCALE GENOMIC DNA]</scope>
    <source>
        <strain evidence="3">ICMP 6774ER</strain>
    </source>
</reference>
<feature type="transmembrane region" description="Helical" evidence="1">
    <location>
        <begin position="35"/>
        <end position="52"/>
    </location>
</feature>
<protein>
    <submittedName>
        <fullName evidence="2">Uncharacterized protein</fullName>
    </submittedName>
</protein>